<evidence type="ECO:0000313" key="4">
    <source>
        <dbReference type="Proteomes" id="UP000239907"/>
    </source>
</evidence>
<dbReference type="RefSeq" id="WP_105042396.1">
    <property type="nucleotide sequence ID" value="NZ_MQWA01000001.1"/>
</dbReference>
<dbReference type="OrthoDB" id="202543at2"/>
<protein>
    <submittedName>
        <fullName evidence="3">Uncharacterized protein</fullName>
    </submittedName>
</protein>
<evidence type="ECO:0000256" key="1">
    <source>
        <dbReference type="SAM" id="Coils"/>
    </source>
</evidence>
<evidence type="ECO:0000313" key="3">
    <source>
        <dbReference type="EMBL" id="PQJ27901.1"/>
    </source>
</evidence>
<dbReference type="AlphaFoldDB" id="A0A2S7U0A7"/>
<gene>
    <name evidence="3" type="ORF">BSZ32_04890</name>
</gene>
<dbReference type="Proteomes" id="UP000239907">
    <property type="component" value="Unassembled WGS sequence"/>
</dbReference>
<name>A0A2S7U0A7_9BACT</name>
<sequence length="213" mass="23125">MNVMNVIIGSTFALLVAGFFISYSSMNNREISDPDTLEVARLEKRIAQLESARLKGTNANQGFSNSFNTQSPLQQAAVQQADTTELERLRSDLSVLKDERDKIEDQAAAVIEEALGAQPAKNDRRANLIKSALVMAKITEYNNVEKIAGIEIERVGNVNTGDVLGIRRNSGIIGRLTIGMIDRNQGIADPLPGSFMGGSIDIQLGDELILPPN</sequence>
<keyword evidence="4" id="KW-1185">Reference proteome</keyword>
<accession>A0A2S7U0A7</accession>
<organism evidence="3 4">
    <name type="scientific">Rubritalea profundi</name>
    <dbReference type="NCBI Taxonomy" id="1658618"/>
    <lineage>
        <taxon>Bacteria</taxon>
        <taxon>Pseudomonadati</taxon>
        <taxon>Verrucomicrobiota</taxon>
        <taxon>Verrucomicrobiia</taxon>
        <taxon>Verrucomicrobiales</taxon>
        <taxon>Rubritaleaceae</taxon>
        <taxon>Rubritalea</taxon>
    </lineage>
</organism>
<dbReference type="EMBL" id="MQWA01000001">
    <property type="protein sequence ID" value="PQJ27901.1"/>
    <property type="molecule type" value="Genomic_DNA"/>
</dbReference>
<keyword evidence="2" id="KW-0472">Membrane</keyword>
<keyword evidence="1" id="KW-0175">Coiled coil</keyword>
<keyword evidence="2" id="KW-1133">Transmembrane helix</keyword>
<feature type="coiled-coil region" evidence="1">
    <location>
        <begin position="86"/>
        <end position="113"/>
    </location>
</feature>
<feature type="transmembrane region" description="Helical" evidence="2">
    <location>
        <begin position="6"/>
        <end position="23"/>
    </location>
</feature>
<reference evidence="3 4" key="1">
    <citation type="submission" date="2016-12" db="EMBL/GenBank/DDBJ databases">
        <title>Study of bacterial adaptation to deep sea.</title>
        <authorList>
            <person name="Song J."/>
            <person name="Yoshizawa S."/>
            <person name="Kogure K."/>
        </authorList>
    </citation>
    <scope>NUCLEOTIDE SEQUENCE [LARGE SCALE GENOMIC DNA]</scope>
    <source>
        <strain evidence="3 4">SAORIC-165</strain>
    </source>
</reference>
<evidence type="ECO:0000256" key="2">
    <source>
        <dbReference type="SAM" id="Phobius"/>
    </source>
</evidence>
<keyword evidence="2" id="KW-0812">Transmembrane</keyword>
<comment type="caution">
    <text evidence="3">The sequence shown here is derived from an EMBL/GenBank/DDBJ whole genome shotgun (WGS) entry which is preliminary data.</text>
</comment>
<proteinExistence type="predicted"/>